<dbReference type="SUPFAM" id="SSF56436">
    <property type="entry name" value="C-type lectin-like"/>
    <property type="match status" value="1"/>
</dbReference>
<dbReference type="Gene3D" id="3.10.100.10">
    <property type="entry name" value="Mannose-Binding Protein A, subunit A"/>
    <property type="match status" value="1"/>
</dbReference>
<dbReference type="InterPro" id="IPR016186">
    <property type="entry name" value="C-type_lectin-like/link_sf"/>
</dbReference>
<dbReference type="InterPro" id="IPR016187">
    <property type="entry name" value="CTDL_fold"/>
</dbReference>
<feature type="domain" description="C-type lectin" evidence="2">
    <location>
        <begin position="90"/>
        <end position="173"/>
    </location>
</feature>
<accession>A0A182RKL8</accession>
<evidence type="ECO:0000259" key="2">
    <source>
        <dbReference type="PROSITE" id="PS50041"/>
    </source>
</evidence>
<feature type="chain" id="PRO_5030024239" description="C-type lectin domain-containing protein" evidence="1">
    <location>
        <begin position="24"/>
        <end position="188"/>
    </location>
</feature>
<organism evidence="3">
    <name type="scientific">Anopheles funestus</name>
    <name type="common">African malaria mosquito</name>
    <dbReference type="NCBI Taxonomy" id="62324"/>
    <lineage>
        <taxon>Eukaryota</taxon>
        <taxon>Metazoa</taxon>
        <taxon>Ecdysozoa</taxon>
        <taxon>Arthropoda</taxon>
        <taxon>Hexapoda</taxon>
        <taxon>Insecta</taxon>
        <taxon>Pterygota</taxon>
        <taxon>Neoptera</taxon>
        <taxon>Endopterygota</taxon>
        <taxon>Diptera</taxon>
        <taxon>Nematocera</taxon>
        <taxon>Culicoidea</taxon>
        <taxon>Culicidae</taxon>
        <taxon>Anophelinae</taxon>
        <taxon>Anopheles</taxon>
    </lineage>
</organism>
<dbReference type="AlphaFoldDB" id="A0A182RKL8"/>
<proteinExistence type="predicted"/>
<sequence>MLLTKGNFAVVLLLVVFLSLSLALPRVDDNVLKPDKAKDEANDNVPIDDETESNVRAGRFLLPADFAVRKKKFTIGTRGTASFFRSWRNCIEDGKGFATIESEEEQTFLTHMLKSIGSNTRYWIGATNVGNSAKNLTWITTDLPVETAPDSLRLTGPTCIALTQSGSWRKNNCFSSSSVYPYLCEEYY</sequence>
<name>A0A182RKL8_ANOFN</name>
<dbReference type="SMART" id="SM00034">
    <property type="entry name" value="CLECT"/>
    <property type="match status" value="1"/>
</dbReference>
<protein>
    <recommendedName>
        <fullName evidence="2">C-type lectin domain-containing protein</fullName>
    </recommendedName>
</protein>
<dbReference type="VEuPathDB" id="VectorBase:AFUN2_007890"/>
<dbReference type="CDD" id="cd00037">
    <property type="entry name" value="CLECT"/>
    <property type="match status" value="1"/>
</dbReference>
<evidence type="ECO:0000313" key="3">
    <source>
        <dbReference type="EnsemblMetazoa" id="AFUN006786-PA"/>
    </source>
</evidence>
<evidence type="ECO:0000256" key="1">
    <source>
        <dbReference type="SAM" id="SignalP"/>
    </source>
</evidence>
<dbReference type="VEuPathDB" id="VectorBase:AFUN006786"/>
<keyword evidence="1" id="KW-0732">Signal</keyword>
<feature type="signal peptide" evidence="1">
    <location>
        <begin position="1"/>
        <end position="23"/>
    </location>
</feature>
<reference evidence="3" key="1">
    <citation type="submission" date="2020-05" db="UniProtKB">
        <authorList>
            <consortium name="EnsemblMetazoa"/>
        </authorList>
    </citation>
    <scope>IDENTIFICATION</scope>
    <source>
        <strain evidence="3">FUMOZ</strain>
    </source>
</reference>
<dbReference type="STRING" id="62324.A0A182RKL8"/>
<dbReference type="InterPro" id="IPR001304">
    <property type="entry name" value="C-type_lectin-like"/>
</dbReference>
<dbReference type="EnsemblMetazoa" id="AFUN006786-RA">
    <property type="protein sequence ID" value="AFUN006786-PA"/>
    <property type="gene ID" value="AFUN006786"/>
</dbReference>
<dbReference type="Pfam" id="PF00059">
    <property type="entry name" value="Lectin_C"/>
    <property type="match status" value="1"/>
</dbReference>
<dbReference type="PROSITE" id="PS50041">
    <property type="entry name" value="C_TYPE_LECTIN_2"/>
    <property type="match status" value="1"/>
</dbReference>